<dbReference type="Proteomes" id="UP000325902">
    <property type="component" value="Unassembled WGS sequence"/>
</dbReference>
<dbReference type="Pfam" id="PF06985">
    <property type="entry name" value="HET"/>
    <property type="match status" value="1"/>
</dbReference>
<reference evidence="2 3" key="1">
    <citation type="journal article" date="2019" name="Sci. Rep.">
        <title>A multi-omics analysis of the grapevine pathogen Lasiodiplodia theobromae reveals that temperature affects the expression of virulence- and pathogenicity-related genes.</title>
        <authorList>
            <person name="Felix C."/>
            <person name="Meneses R."/>
            <person name="Goncalves M.F.M."/>
            <person name="Tilleman L."/>
            <person name="Duarte A.S."/>
            <person name="Jorrin-Novo J.V."/>
            <person name="Van de Peer Y."/>
            <person name="Deforce D."/>
            <person name="Van Nieuwerburgh F."/>
            <person name="Esteves A.C."/>
            <person name="Alves A."/>
        </authorList>
    </citation>
    <scope>NUCLEOTIDE SEQUENCE [LARGE SCALE GENOMIC DNA]</scope>
    <source>
        <strain evidence="2 3">LA-SOL3</strain>
    </source>
</reference>
<dbReference type="PANTHER" id="PTHR24148">
    <property type="entry name" value="ANKYRIN REPEAT DOMAIN-CONTAINING PROTEIN 39 HOMOLOG-RELATED"/>
    <property type="match status" value="1"/>
</dbReference>
<dbReference type="InterPro" id="IPR010730">
    <property type="entry name" value="HET"/>
</dbReference>
<dbReference type="EMBL" id="VCHE01000085">
    <property type="protein sequence ID" value="KAB2572117.1"/>
    <property type="molecule type" value="Genomic_DNA"/>
</dbReference>
<dbReference type="PANTHER" id="PTHR24148:SF64">
    <property type="entry name" value="HETEROKARYON INCOMPATIBILITY DOMAIN-CONTAINING PROTEIN"/>
    <property type="match status" value="1"/>
</dbReference>
<evidence type="ECO:0000259" key="1">
    <source>
        <dbReference type="Pfam" id="PF06985"/>
    </source>
</evidence>
<organism evidence="2 3">
    <name type="scientific">Lasiodiplodia theobromae</name>
    <dbReference type="NCBI Taxonomy" id="45133"/>
    <lineage>
        <taxon>Eukaryota</taxon>
        <taxon>Fungi</taxon>
        <taxon>Dikarya</taxon>
        <taxon>Ascomycota</taxon>
        <taxon>Pezizomycotina</taxon>
        <taxon>Dothideomycetes</taxon>
        <taxon>Dothideomycetes incertae sedis</taxon>
        <taxon>Botryosphaeriales</taxon>
        <taxon>Botryosphaeriaceae</taxon>
        <taxon>Lasiodiplodia</taxon>
    </lineage>
</organism>
<evidence type="ECO:0000313" key="3">
    <source>
        <dbReference type="Proteomes" id="UP000325902"/>
    </source>
</evidence>
<dbReference type="OrthoDB" id="3477286at2759"/>
<evidence type="ECO:0000313" key="2">
    <source>
        <dbReference type="EMBL" id="KAB2572117.1"/>
    </source>
</evidence>
<accession>A0A5N5D3I2</accession>
<keyword evidence="3" id="KW-1185">Reference proteome</keyword>
<dbReference type="AlphaFoldDB" id="A0A5N5D3I2"/>
<name>A0A5N5D3I2_9PEZI</name>
<proteinExistence type="predicted"/>
<protein>
    <submittedName>
        <fullName evidence="2">Heterokaryon incompatibility protein 6</fullName>
    </submittedName>
</protein>
<comment type="caution">
    <text evidence="2">The sequence shown here is derived from an EMBL/GenBank/DDBJ whole genome shotgun (WGS) entry which is preliminary data.</text>
</comment>
<sequence>MENALEPRHHVSRKKIKTQQYQDDLETYQHLPLGDSEIRLLDVEPAADESDIVKATLRTVSFAEDVTPRYNAVSYCWGHRHRTEKILLRCASGDWKDFRVSHNLHSLLQHLRLPDRSTTLWIDAICIDQKNDKEKETQIVKMAQIYRKAEEVCIWLGKYIGGGSIPGRREFEISKATIEFIGEVSKQGKEMVMQNHSSGWREFILLMRVPWFSRRWVLQELAFARNPMIYCGKEKLPWETFKSAVKVFTNHFDAVLEITWPAKEWWDEQLPGYHPDRSEVEWANSVEVIRLVAFMENAFEKNTQFPVFTLEALVASMAVFETSDPRDVIYALLSVAKDRLVEPDYTANVFQIYAKFVEKVISTSGSLDIICRRWAANDCGWDFEEVLVLSPDDAIKQEPVKLSSWMRQTDGSVFNYSKYRFKAPTLHVPTERWTFAWVG</sequence>
<gene>
    <name evidence="2" type="primary">het-6_5</name>
    <name evidence="2" type="ORF">DBV05_g9252</name>
</gene>
<dbReference type="InterPro" id="IPR052895">
    <property type="entry name" value="HetReg/Transcr_Mod"/>
</dbReference>
<feature type="domain" description="Heterokaryon incompatibility" evidence="1">
    <location>
        <begin position="70"/>
        <end position="220"/>
    </location>
</feature>